<evidence type="ECO:0000259" key="1">
    <source>
        <dbReference type="Pfam" id="PF09603"/>
    </source>
</evidence>
<comment type="caution">
    <text evidence="2">The sequence shown here is derived from an EMBL/GenBank/DDBJ whole genome shotgun (WGS) entry which is preliminary data.</text>
</comment>
<dbReference type="OrthoDB" id="1453974at2"/>
<dbReference type="EMBL" id="MPOG01000019">
    <property type="protein sequence ID" value="OOH92960.1"/>
    <property type="molecule type" value="Genomic_DNA"/>
</dbReference>
<proteinExistence type="predicted"/>
<dbReference type="InterPro" id="IPR011871">
    <property type="entry name" value="Fib_succ_major"/>
</dbReference>
<reference evidence="2 3" key="1">
    <citation type="submission" date="2016-11" db="EMBL/GenBank/DDBJ databases">
        <title>Genome sequence and comparative genomic analysis of clinical strain Elizabethkingia meningoseptica 61421 PRCM.</title>
        <authorList>
            <person name="Wang M."/>
            <person name="Hu S."/>
            <person name="Cao L."/>
            <person name="Jiang T."/>
            <person name="Zhou Y."/>
            <person name="Ming D."/>
        </authorList>
    </citation>
    <scope>NUCLEOTIDE SEQUENCE [LARGE SCALE GENOMIC DNA]</scope>
    <source>
        <strain evidence="2 3">61421 PRCM</strain>
    </source>
</reference>
<gene>
    <name evidence="2" type="ORF">BMF97_15850</name>
</gene>
<dbReference type="Pfam" id="PF09603">
    <property type="entry name" value="Fib_succ_major"/>
    <property type="match status" value="1"/>
</dbReference>
<keyword evidence="3" id="KW-1185">Reference proteome</keyword>
<name>A0A1V3TVG9_ELIME</name>
<evidence type="ECO:0000313" key="3">
    <source>
        <dbReference type="Proteomes" id="UP000188947"/>
    </source>
</evidence>
<dbReference type="Proteomes" id="UP000188947">
    <property type="component" value="Unassembled WGS sequence"/>
</dbReference>
<feature type="non-terminal residue" evidence="2">
    <location>
        <position position="1"/>
    </location>
</feature>
<dbReference type="eggNOG" id="ENOG5033HFN">
    <property type="taxonomic scope" value="Bacteria"/>
</dbReference>
<accession>A0A1V3TVG9</accession>
<organism evidence="2 3">
    <name type="scientific">Elizabethkingia meningoseptica</name>
    <name type="common">Chryseobacterium meningosepticum</name>
    <dbReference type="NCBI Taxonomy" id="238"/>
    <lineage>
        <taxon>Bacteria</taxon>
        <taxon>Pseudomonadati</taxon>
        <taxon>Bacteroidota</taxon>
        <taxon>Flavobacteriia</taxon>
        <taxon>Flavobacteriales</taxon>
        <taxon>Weeksellaceae</taxon>
        <taxon>Elizabethkingia</taxon>
    </lineage>
</organism>
<dbReference type="RefSeq" id="WP_077564797.1">
    <property type="nucleotide sequence ID" value="NZ_JACLFQ010000015.1"/>
</dbReference>
<dbReference type="NCBIfam" id="TIGR02145">
    <property type="entry name" value="Fib_succ_major"/>
    <property type="match status" value="1"/>
</dbReference>
<feature type="domain" description="Fibrobacter succinogenes major paralogous" evidence="1">
    <location>
        <begin position="181"/>
        <end position="384"/>
    </location>
</feature>
<evidence type="ECO:0000313" key="2">
    <source>
        <dbReference type="EMBL" id="OOH92960.1"/>
    </source>
</evidence>
<dbReference type="AlphaFoldDB" id="A0A1V3TVG9"/>
<sequence>INLSTASVPITSSQDFMYYKVTMTPDGNAGAQNNLNVILKHSFSTITVNVDSSLTNGYNITAITGATLGKSYPNATVALNSGAITSSGTAGTVAVNFPASPNSSNVAATAAVMVNNATNTNDGTFNISSLTVGPLTGSNVAFNNLTIQPGARYTMTIKLVPQDSFFDDTTSVPGTTIKAARIGGKVWMRYNLGVDATANTNPDLTNPATPGLFGNYYQWGRLLTQANGFTGTGTIIGWDAITTPPANSWNTGTEAAPVKTLADPCPANYRVPTTTEFQNLTNATTQANTNDASWDAASNTNYTSIKVFTSKRDKNVKLSFPAPGYRSRTDGTLVAGSRGAMGIYWVSSPPAGGKYMNMQLYKNSIDFSSGADGPNYGENIRCIRITN</sequence>
<protein>
    <recommendedName>
        <fullName evidence="1">Fibrobacter succinogenes major paralogous domain-containing protein</fullName>
    </recommendedName>
</protein>